<dbReference type="PROSITE" id="PS00134">
    <property type="entry name" value="TRYPSIN_HIS"/>
    <property type="match status" value="1"/>
</dbReference>
<dbReference type="PROSITE" id="PS50240">
    <property type="entry name" value="TRYPSIN_DOM"/>
    <property type="match status" value="1"/>
</dbReference>
<dbReference type="CDD" id="cd00190">
    <property type="entry name" value="Tryp_SPc"/>
    <property type="match status" value="1"/>
</dbReference>
<keyword evidence="2 8" id="KW-0732">Signal</keyword>
<dbReference type="HOGENOM" id="CLU_006842_0_3_1"/>
<evidence type="ECO:0000256" key="1">
    <source>
        <dbReference type="ARBA" id="ARBA00022670"/>
    </source>
</evidence>
<evidence type="ECO:0000256" key="5">
    <source>
        <dbReference type="ARBA" id="ARBA00023157"/>
    </source>
</evidence>
<feature type="region of interest" description="Disordered" evidence="9">
    <location>
        <begin position="99"/>
        <end position="126"/>
    </location>
</feature>
<evidence type="ECO:0000256" key="6">
    <source>
        <dbReference type="ARBA" id="ARBA00024195"/>
    </source>
</evidence>
<dbReference type="SMART" id="SM00680">
    <property type="entry name" value="CLIP"/>
    <property type="match status" value="1"/>
</dbReference>
<name>R4FQA1_RHOPR</name>
<evidence type="ECO:0000313" key="12">
    <source>
        <dbReference type="EMBL" id="JAA76991.1"/>
    </source>
</evidence>
<keyword evidence="1 7" id="KW-0645">Protease</keyword>
<protein>
    <recommendedName>
        <fullName evidence="8">CLIP domain-containing serine protease</fullName>
        <ecNumber evidence="7">3.4.21.-</ecNumber>
    </recommendedName>
</protein>
<dbReference type="InterPro" id="IPR038565">
    <property type="entry name" value="CLIP_sf"/>
</dbReference>
<dbReference type="PANTHER" id="PTHR24252">
    <property type="entry name" value="ACROSIN-RELATED"/>
    <property type="match status" value="1"/>
</dbReference>
<dbReference type="PROSITE" id="PS51888">
    <property type="entry name" value="CLIP"/>
    <property type="match status" value="1"/>
</dbReference>
<evidence type="ECO:0000256" key="2">
    <source>
        <dbReference type="ARBA" id="ARBA00022729"/>
    </source>
</evidence>
<dbReference type="InterPro" id="IPR022700">
    <property type="entry name" value="CLIP"/>
</dbReference>
<feature type="domain" description="Clip" evidence="11">
    <location>
        <begin position="35"/>
        <end position="88"/>
    </location>
</feature>
<keyword evidence="4 7" id="KW-0720">Serine protease</keyword>
<evidence type="ECO:0000256" key="3">
    <source>
        <dbReference type="ARBA" id="ARBA00022801"/>
    </source>
</evidence>
<reference evidence="12" key="1">
    <citation type="submission" date="2013-04" db="EMBL/GenBank/DDBJ databases">
        <title>An insight into the transcriptome of the digestive tract of the blood sucking bug, Rhodnius prolixus.</title>
        <authorList>
            <person name="Ribeiro J.M.C."/>
            <person name="Genta F.A."/>
            <person name="Sorgine M.H.F."/>
            <person name="Paiva-Silva G.O."/>
            <person name="Majerowicz D."/>
            <person name="Medeiros M."/>
            <person name="Koerich L."/>
            <person name="Terra W.R."/>
            <person name="Ferreira C."/>
            <person name="Pimentel A.C."/>
            <person name="Bisch P.M."/>
            <person name="Diniz M.M.P."/>
            <person name="Nascimento R."/>
            <person name="Salmon D."/>
            <person name="Silber A.M."/>
            <person name="Alves M."/>
            <person name="Oliveira M.F."/>
            <person name="Gondim K.C."/>
            <person name="Silva Neto M.A.C."/>
            <person name="Atella G.C."/>
            <person name="Araujo H."/>
            <person name="Dias F.S."/>
            <person name="Polycarpo C.R."/>
            <person name="Fampa P."/>
            <person name="Melo A.C."/>
            <person name="Tanaka A.S."/>
            <person name="Balczun C."/>
            <person name="Oliveira J.H.M."/>
            <person name="Goncalves R."/>
            <person name="Lazoski C."/>
            <person name="Pereira M.A."/>
            <person name="Rivera-Pomar R."/>
            <person name="Diambra L."/>
            <person name="Schaub G.A."/>
            <person name="Garcia E.S."/>
            <person name="Azambuja P."/>
            <person name="Braz G.R.C."/>
            <person name="Oliveira P.L."/>
        </authorList>
    </citation>
    <scope>NUCLEOTIDE SEQUENCE</scope>
</reference>
<dbReference type="EMBL" id="GAHY01000519">
    <property type="protein sequence ID" value="JAA76991.1"/>
    <property type="molecule type" value="mRNA"/>
</dbReference>
<feature type="chain" id="PRO_5023962283" description="CLIP domain-containing serine protease" evidence="8">
    <location>
        <begin position="21"/>
        <end position="383"/>
    </location>
</feature>
<dbReference type="GO" id="GO:0005576">
    <property type="term" value="C:extracellular region"/>
    <property type="evidence" value="ECO:0007669"/>
    <property type="project" value="UniProtKB-SubCell"/>
</dbReference>
<dbReference type="PANTHER" id="PTHR24252:SF7">
    <property type="entry name" value="HYALIN"/>
    <property type="match status" value="1"/>
</dbReference>
<evidence type="ECO:0000259" key="11">
    <source>
        <dbReference type="PROSITE" id="PS51888"/>
    </source>
</evidence>
<dbReference type="InterPro" id="IPR033116">
    <property type="entry name" value="TRYPSIN_SER"/>
</dbReference>
<proteinExistence type="evidence at transcript level"/>
<dbReference type="FunFam" id="2.40.10.10:FF:000006">
    <property type="entry name" value="Serine proteinase stubble"/>
    <property type="match status" value="1"/>
</dbReference>
<feature type="domain" description="Peptidase S1" evidence="10">
    <location>
        <begin position="135"/>
        <end position="383"/>
    </location>
</feature>
<dbReference type="PRINTS" id="PR00722">
    <property type="entry name" value="CHYMOTRYPSIN"/>
</dbReference>
<dbReference type="SMART" id="SM00020">
    <property type="entry name" value="Tryp_SPc"/>
    <property type="match status" value="1"/>
</dbReference>
<dbReference type="InterPro" id="IPR001254">
    <property type="entry name" value="Trypsin_dom"/>
</dbReference>
<keyword evidence="8" id="KW-0964">Secreted</keyword>
<dbReference type="InterPro" id="IPR018114">
    <property type="entry name" value="TRYPSIN_HIS"/>
</dbReference>
<dbReference type="AlphaFoldDB" id="R4FQA1"/>
<dbReference type="EC" id="3.4.21.-" evidence="7"/>
<organism evidence="12">
    <name type="scientific">Rhodnius prolixus</name>
    <name type="common">Triatomid bug</name>
    <dbReference type="NCBI Taxonomy" id="13249"/>
    <lineage>
        <taxon>Eukaryota</taxon>
        <taxon>Metazoa</taxon>
        <taxon>Ecdysozoa</taxon>
        <taxon>Arthropoda</taxon>
        <taxon>Hexapoda</taxon>
        <taxon>Insecta</taxon>
        <taxon>Pterygota</taxon>
        <taxon>Neoptera</taxon>
        <taxon>Paraneoptera</taxon>
        <taxon>Hemiptera</taxon>
        <taxon>Heteroptera</taxon>
        <taxon>Panheteroptera</taxon>
        <taxon>Cimicomorpha</taxon>
        <taxon>Reduviidae</taxon>
        <taxon>Triatominae</taxon>
        <taxon>Rhodnius</taxon>
    </lineage>
</organism>
<sequence>MINQLSLVLLLVGLVCFGNCLNRTTRQVSFESSSSCTTLEGDNGRCINVRQCPPLLDLLRNSRHKPGVADYLKKQVCGYDRNDPLVCCPNQPDFQPSIFGSGRRTTEGTSPLIDNRDTLPSPPQCGKSSVQKIRIVGGQPSDLGAWPWLAVLGYRSNRNPTTQWLCGGALVTSRHIVTAAHCTRHPSLSLFKVRLGELDLDNNVNDGANPIDVNIERTIVHPSYNPQKYTDDIAVLKLQNEVPFSRNIQPICLPTTSELREMSLTKKFPFVAGWGSVQFKGPSLTALQEVQVPVVENEECRRAYKAKGADIISRQLCAGFALGGKDACQGDSGGPLMLPHAGSYYLIGVVSYGFRCAEAGFPGIYSRVTSYFKLDRTKLEMIF</sequence>
<comment type="domain">
    <text evidence="8">The clip domain consists of 35-55 residues which are 'knitted' together usually by 3 conserved disulfide bonds forming a clip-like compact structure.</text>
</comment>
<dbReference type="InterPro" id="IPR009003">
    <property type="entry name" value="Peptidase_S1_PA"/>
</dbReference>
<evidence type="ECO:0000256" key="8">
    <source>
        <dbReference type="RuleBase" id="RU366078"/>
    </source>
</evidence>
<dbReference type="MEROPS" id="S01.511"/>
<evidence type="ECO:0000256" key="7">
    <source>
        <dbReference type="RuleBase" id="RU363034"/>
    </source>
</evidence>
<dbReference type="Pfam" id="PF12032">
    <property type="entry name" value="CLIP"/>
    <property type="match status" value="1"/>
</dbReference>
<dbReference type="Pfam" id="PF00089">
    <property type="entry name" value="Trypsin"/>
    <property type="match status" value="1"/>
</dbReference>
<dbReference type="GO" id="GO:0004252">
    <property type="term" value="F:serine-type endopeptidase activity"/>
    <property type="evidence" value="ECO:0007669"/>
    <property type="project" value="UniProtKB-UniRule"/>
</dbReference>
<evidence type="ECO:0000259" key="10">
    <source>
        <dbReference type="PROSITE" id="PS50240"/>
    </source>
</evidence>
<dbReference type="VEuPathDB" id="VectorBase:RPRC003090"/>
<comment type="subcellular location">
    <subcellularLocation>
        <location evidence="8">Secreted</location>
    </subcellularLocation>
</comment>
<keyword evidence="5" id="KW-1015">Disulfide bond</keyword>
<dbReference type="PROSITE" id="PS00135">
    <property type="entry name" value="TRYPSIN_SER"/>
    <property type="match status" value="1"/>
</dbReference>
<dbReference type="InterPro" id="IPR001314">
    <property type="entry name" value="Peptidase_S1A"/>
</dbReference>
<evidence type="ECO:0000256" key="4">
    <source>
        <dbReference type="ARBA" id="ARBA00022825"/>
    </source>
</evidence>
<dbReference type="Gene3D" id="3.30.1640.30">
    <property type="match status" value="1"/>
</dbReference>
<dbReference type="SUPFAM" id="SSF50494">
    <property type="entry name" value="Trypsin-like serine proteases"/>
    <property type="match status" value="1"/>
</dbReference>
<keyword evidence="3 7" id="KW-0378">Hydrolase</keyword>
<dbReference type="Gene3D" id="2.40.10.10">
    <property type="entry name" value="Trypsin-like serine proteases"/>
    <property type="match status" value="2"/>
</dbReference>
<dbReference type="GO" id="GO:0006508">
    <property type="term" value="P:proteolysis"/>
    <property type="evidence" value="ECO:0007669"/>
    <property type="project" value="UniProtKB-KW"/>
</dbReference>
<comment type="similarity">
    <text evidence="6 8">Belongs to the peptidase S1 family. CLIP subfamily.</text>
</comment>
<dbReference type="InterPro" id="IPR043504">
    <property type="entry name" value="Peptidase_S1_PA_chymotrypsin"/>
</dbReference>
<evidence type="ECO:0000256" key="9">
    <source>
        <dbReference type="SAM" id="MobiDB-lite"/>
    </source>
</evidence>
<accession>R4FQA1</accession>
<feature type="signal peptide" evidence="8">
    <location>
        <begin position="1"/>
        <end position="20"/>
    </location>
</feature>